<evidence type="ECO:0000313" key="2">
    <source>
        <dbReference type="Proteomes" id="UP000051530"/>
    </source>
</evidence>
<name>A0A0R0LZS2_9MICR</name>
<dbReference type="VEuPathDB" id="MicrosporidiaDB:M153_1650004407"/>
<comment type="caution">
    <text evidence="1">The sequence shown here is derived from an EMBL/GenBank/DDBJ whole genome shotgun (WGS) entry which is preliminary data.</text>
</comment>
<proteinExistence type="predicted"/>
<protein>
    <submittedName>
        <fullName evidence="1">Uncharacterized protein</fullName>
    </submittedName>
</protein>
<organism evidence="1 2">
    <name type="scientific">Pseudoloma neurophilia</name>
    <dbReference type="NCBI Taxonomy" id="146866"/>
    <lineage>
        <taxon>Eukaryota</taxon>
        <taxon>Fungi</taxon>
        <taxon>Fungi incertae sedis</taxon>
        <taxon>Microsporidia</taxon>
        <taxon>Pseudoloma</taxon>
    </lineage>
</organism>
<sequence>MESHFLLRELAEVANGDYKPHQNFSYKKYIVKLAKKNKDQVDYRTLSTSELLKSKKYNDEIGKELKTRSFLEIIDFFESIPPLKGELYYWNPKRKINDALSFLMSIFPEHEILEKMKIAKTRSLIFHSKGFKNFESMLGQRISLGDLNVLEQDLEYFSKYWTSKKGKLAAFNEYLIRHNVNIRHSRKTIDVEQRIITHPYWCDDFCSSDWSFIRLPASRTLEFALVDCFSFLEIQINNRIITVSFAQFKGLIEKDKKFETFWSTLNVKYDEEIELF</sequence>
<reference evidence="1 2" key="1">
    <citation type="submission" date="2015-07" db="EMBL/GenBank/DDBJ databases">
        <title>The genome of Pseudoloma neurophilia, a relevant intracellular parasite of the zebrafish.</title>
        <authorList>
            <person name="Ndikumana S."/>
            <person name="Pelin A."/>
            <person name="Sanders J."/>
            <person name="Corradi N."/>
        </authorList>
    </citation>
    <scope>NUCLEOTIDE SEQUENCE [LARGE SCALE GENOMIC DNA]</scope>
    <source>
        <strain evidence="1 2">MK1</strain>
    </source>
</reference>
<dbReference type="EMBL" id="LGUB01000041">
    <property type="protein sequence ID" value="KRH94682.1"/>
    <property type="molecule type" value="Genomic_DNA"/>
</dbReference>
<accession>A0A0R0LZS2</accession>
<gene>
    <name evidence="1" type="ORF">M153_1650004407</name>
</gene>
<dbReference type="OrthoDB" id="2190684at2759"/>
<keyword evidence="2" id="KW-1185">Reference proteome</keyword>
<dbReference type="AlphaFoldDB" id="A0A0R0LZS2"/>
<dbReference type="Proteomes" id="UP000051530">
    <property type="component" value="Unassembled WGS sequence"/>
</dbReference>
<evidence type="ECO:0000313" key="1">
    <source>
        <dbReference type="EMBL" id="KRH94682.1"/>
    </source>
</evidence>